<comment type="caution">
    <text evidence="1">The sequence shown here is derived from an EMBL/GenBank/DDBJ whole genome shotgun (WGS) entry which is preliminary data.</text>
</comment>
<evidence type="ECO:0000313" key="2">
    <source>
        <dbReference type="Proteomes" id="UP000772591"/>
    </source>
</evidence>
<name>A0ABS3APG8_9PSED</name>
<gene>
    <name evidence="1" type="ORF">IMW75_26210</name>
</gene>
<reference evidence="1 2" key="1">
    <citation type="journal article" date="2021" name="Int. J. Syst. Evol. Microbiol.">
        <title>Pseudomonas piscium sp. nov., Pseudomonas pisciculturae sp. nov., Pseudomonas mucoides sp. nov. and Pseudomonas neuropathica sp. nov. isolated from rainbow trout.</title>
        <authorList>
            <person name="Duman M."/>
            <person name="Mulet M."/>
            <person name="Altun S."/>
            <person name="Saticioglu I.B."/>
            <person name="Gomila M."/>
            <person name="Lalucat J."/>
            <person name="Garcia-Valdes E."/>
        </authorList>
    </citation>
    <scope>NUCLEOTIDE SEQUENCE [LARGE SCALE GENOMIC DNA]</scope>
    <source>
        <strain evidence="1 2">LMG 28632</strain>
    </source>
</reference>
<sequence>MNIAGIIRYELLFTEYSKAGYGTDSALGAVNAIQLGDIPATSIEAGQVITRSFKSARIPGLEFLVTYKPSALPAGGSVALNNANSAGFSWIIDESLYLPAPVITVPQDVLPMAYSVSGTASREVQVAFRMSNVHDMRLTLKRSGINAIYNSVVVDVATHGGTPPTLSRVWTNISSGGSDWFGPYRVRAVANGDAAAEAFTGGAHGSDGNVGGVATAELLSVEIAVDGVILGGTATYAGTCREVAMTWANGVQGYNTKAALRKILEETMNLRITQGSIQVHGEFKALEAIEVRRYYGLQSQSNGFQSSVHFVGGQQGARFAPAANTDYNAGAKSTYPSVPVIGMRSTTGEFWMWLDETYGIGAARVIDAANPVATYSQYLKAYHSLVYSAAGLALAAGTSRKWRGGYAWGQNLITPDAGADSALRYEDGRTPVYGLVRLAAGTSKLPVAPRDRNVPVTYVSGTGDSYTSQTLDMTGAAYGLIRAKV</sequence>
<evidence type="ECO:0000313" key="1">
    <source>
        <dbReference type="EMBL" id="MBN3968748.1"/>
    </source>
</evidence>
<proteinExistence type="predicted"/>
<dbReference type="Proteomes" id="UP000772591">
    <property type="component" value="Unassembled WGS sequence"/>
</dbReference>
<dbReference type="RefSeq" id="WP_205894243.1">
    <property type="nucleotide sequence ID" value="NZ_JADEVO010000070.1"/>
</dbReference>
<organism evidence="1 2">
    <name type="scientific">Pseudomonas gregormendelii</name>
    <dbReference type="NCBI Taxonomy" id="1628277"/>
    <lineage>
        <taxon>Bacteria</taxon>
        <taxon>Pseudomonadati</taxon>
        <taxon>Pseudomonadota</taxon>
        <taxon>Gammaproteobacteria</taxon>
        <taxon>Pseudomonadales</taxon>
        <taxon>Pseudomonadaceae</taxon>
        <taxon>Pseudomonas</taxon>
    </lineage>
</organism>
<dbReference type="EMBL" id="JADEVO010000070">
    <property type="protein sequence ID" value="MBN3968748.1"/>
    <property type="molecule type" value="Genomic_DNA"/>
</dbReference>
<accession>A0ABS3APG8</accession>
<protein>
    <recommendedName>
        <fullName evidence="3">Minor tail protein</fullName>
    </recommendedName>
</protein>
<keyword evidence="2" id="KW-1185">Reference proteome</keyword>
<evidence type="ECO:0008006" key="3">
    <source>
        <dbReference type="Google" id="ProtNLM"/>
    </source>
</evidence>